<proteinExistence type="predicted"/>
<dbReference type="Proteomes" id="UP001207687">
    <property type="component" value="Unassembled WGS sequence"/>
</dbReference>
<dbReference type="AlphaFoldDB" id="A0AAW5TVS1"/>
<protein>
    <recommendedName>
        <fullName evidence="3">PTS EIIA type-2 domain-containing protein</fullName>
    </recommendedName>
</protein>
<reference evidence="1" key="1">
    <citation type="submission" date="2023-08" db="EMBL/GenBank/DDBJ databases">
        <title>Genomic analyses of the natural microbiome of Caenorhabditis elegans.</title>
        <authorList>
            <person name="Samuel B."/>
        </authorList>
    </citation>
    <scope>NUCLEOTIDE SEQUENCE</scope>
    <source>
        <strain evidence="1">BIGb0220</strain>
    </source>
</reference>
<evidence type="ECO:0000313" key="1">
    <source>
        <dbReference type="EMBL" id="MCW2281694.1"/>
    </source>
</evidence>
<name>A0AAW5TVS1_9LACT</name>
<evidence type="ECO:0008006" key="3">
    <source>
        <dbReference type="Google" id="ProtNLM"/>
    </source>
</evidence>
<dbReference type="EMBL" id="JAOQNN010000002">
    <property type="protein sequence ID" value="MCW2281694.1"/>
    <property type="molecule type" value="Genomic_DNA"/>
</dbReference>
<comment type="caution">
    <text evidence="1">The sequence shown here is derived from an EMBL/GenBank/DDBJ whole genome shotgun (WGS) entry which is preliminary data.</text>
</comment>
<sequence length="55" mass="6449">MLSFEEQADLFESKRVVIGKRDIAIPHIRDNSKIEIEMEISCQQKNLGIMKFIVR</sequence>
<organism evidence="1 2">
    <name type="scientific">Lactococcus lactis</name>
    <dbReference type="NCBI Taxonomy" id="1358"/>
    <lineage>
        <taxon>Bacteria</taxon>
        <taxon>Bacillati</taxon>
        <taxon>Bacillota</taxon>
        <taxon>Bacilli</taxon>
        <taxon>Lactobacillales</taxon>
        <taxon>Streptococcaceae</taxon>
        <taxon>Lactococcus</taxon>
    </lineage>
</organism>
<gene>
    <name evidence="1" type="ORF">M2256_002216</name>
</gene>
<accession>A0AAW5TVS1</accession>
<evidence type="ECO:0000313" key="2">
    <source>
        <dbReference type="Proteomes" id="UP001207687"/>
    </source>
</evidence>